<gene>
    <name evidence="1" type="ORF">SAMN05443572_106452</name>
</gene>
<dbReference type="EMBL" id="FOIB01000006">
    <property type="protein sequence ID" value="SEU22827.1"/>
    <property type="molecule type" value="Genomic_DNA"/>
</dbReference>
<organism evidence="1 2">
    <name type="scientific">Myxococcus fulvus</name>
    <dbReference type="NCBI Taxonomy" id="33"/>
    <lineage>
        <taxon>Bacteria</taxon>
        <taxon>Pseudomonadati</taxon>
        <taxon>Myxococcota</taxon>
        <taxon>Myxococcia</taxon>
        <taxon>Myxococcales</taxon>
        <taxon>Cystobacterineae</taxon>
        <taxon>Myxococcaceae</taxon>
        <taxon>Myxococcus</taxon>
    </lineage>
</organism>
<name>A0ABY1CMJ2_MYXFU</name>
<protein>
    <submittedName>
        <fullName evidence="1">Uncharacterized protein</fullName>
    </submittedName>
</protein>
<evidence type="ECO:0000313" key="2">
    <source>
        <dbReference type="Proteomes" id="UP000183760"/>
    </source>
</evidence>
<proteinExistence type="predicted"/>
<accession>A0ABY1CMJ2</accession>
<reference evidence="1 2" key="1">
    <citation type="submission" date="2016-10" db="EMBL/GenBank/DDBJ databases">
        <authorList>
            <person name="Varghese N."/>
            <person name="Submissions S."/>
        </authorList>
    </citation>
    <scope>NUCLEOTIDE SEQUENCE [LARGE SCALE GENOMIC DNA]</scope>
    <source>
        <strain evidence="1 2">DSM 16525</strain>
    </source>
</reference>
<dbReference type="Proteomes" id="UP000183760">
    <property type="component" value="Unassembled WGS sequence"/>
</dbReference>
<keyword evidence="2" id="KW-1185">Reference proteome</keyword>
<sequence length="45" mass="5032">MSTPPRSPLRADIVRDHAPGVYAFREPPDSRSVLHRVLVTRALGH</sequence>
<evidence type="ECO:0000313" key="1">
    <source>
        <dbReference type="EMBL" id="SEU22827.1"/>
    </source>
</evidence>
<comment type="caution">
    <text evidence="1">The sequence shown here is derived from an EMBL/GenBank/DDBJ whole genome shotgun (WGS) entry which is preliminary data.</text>
</comment>